<keyword evidence="2" id="KW-1133">Transmembrane helix</keyword>
<keyword evidence="4" id="KW-1185">Reference proteome</keyword>
<feature type="compositionally biased region" description="Basic residues" evidence="1">
    <location>
        <begin position="51"/>
        <end position="61"/>
    </location>
</feature>
<evidence type="ECO:0008006" key="5">
    <source>
        <dbReference type="Google" id="ProtNLM"/>
    </source>
</evidence>
<accession>A0AAV5J1M5</accession>
<feature type="transmembrane region" description="Helical" evidence="2">
    <location>
        <begin position="149"/>
        <end position="167"/>
    </location>
</feature>
<keyword evidence="2" id="KW-0472">Membrane</keyword>
<dbReference type="EMBL" id="BPVZ01000021">
    <property type="protein sequence ID" value="GKV03938.1"/>
    <property type="molecule type" value="Genomic_DNA"/>
</dbReference>
<name>A0AAV5J1M5_9ROSI</name>
<feature type="region of interest" description="Disordered" evidence="1">
    <location>
        <begin position="51"/>
        <end position="88"/>
    </location>
</feature>
<reference evidence="3 4" key="1">
    <citation type="journal article" date="2021" name="Commun. Biol.">
        <title>The genome of Shorea leprosula (Dipterocarpaceae) highlights the ecological relevance of drought in aseasonal tropical rainforests.</title>
        <authorList>
            <person name="Ng K.K.S."/>
            <person name="Kobayashi M.J."/>
            <person name="Fawcett J.A."/>
            <person name="Hatakeyama M."/>
            <person name="Paape T."/>
            <person name="Ng C.H."/>
            <person name="Ang C.C."/>
            <person name="Tnah L.H."/>
            <person name="Lee C.T."/>
            <person name="Nishiyama T."/>
            <person name="Sese J."/>
            <person name="O'Brien M.J."/>
            <person name="Copetti D."/>
            <person name="Mohd Noor M.I."/>
            <person name="Ong R.C."/>
            <person name="Putra M."/>
            <person name="Sireger I.Z."/>
            <person name="Indrioko S."/>
            <person name="Kosugi Y."/>
            <person name="Izuno A."/>
            <person name="Isagi Y."/>
            <person name="Lee S.L."/>
            <person name="Shimizu K.K."/>
        </authorList>
    </citation>
    <scope>NUCLEOTIDE SEQUENCE [LARGE SCALE GENOMIC DNA]</scope>
    <source>
        <strain evidence="3">214</strain>
    </source>
</reference>
<keyword evidence="2" id="KW-0812">Transmembrane</keyword>
<evidence type="ECO:0000313" key="3">
    <source>
        <dbReference type="EMBL" id="GKV03938.1"/>
    </source>
</evidence>
<feature type="transmembrane region" description="Helical" evidence="2">
    <location>
        <begin position="357"/>
        <end position="386"/>
    </location>
</feature>
<dbReference type="AlphaFoldDB" id="A0AAV5J1M5"/>
<proteinExistence type="predicted"/>
<dbReference type="PANTHER" id="PTHR36381">
    <property type="entry name" value="ETHYLENE-REGULATED TRANSCRIPT 2 (ERT2)"/>
    <property type="match status" value="1"/>
</dbReference>
<protein>
    <recommendedName>
        <fullName evidence="5">Transmembrane protein</fullName>
    </recommendedName>
</protein>
<evidence type="ECO:0000256" key="2">
    <source>
        <dbReference type="SAM" id="Phobius"/>
    </source>
</evidence>
<evidence type="ECO:0000256" key="1">
    <source>
        <dbReference type="SAM" id="MobiDB-lite"/>
    </source>
</evidence>
<comment type="caution">
    <text evidence="3">The sequence shown here is derived from an EMBL/GenBank/DDBJ whole genome shotgun (WGS) entry which is preliminary data.</text>
</comment>
<feature type="compositionally biased region" description="Low complexity" evidence="1">
    <location>
        <begin position="65"/>
        <end position="77"/>
    </location>
</feature>
<dbReference type="Proteomes" id="UP001054252">
    <property type="component" value="Unassembled WGS sequence"/>
</dbReference>
<gene>
    <name evidence="3" type="ORF">SLEP1_g16171</name>
</gene>
<evidence type="ECO:0000313" key="4">
    <source>
        <dbReference type="Proteomes" id="UP001054252"/>
    </source>
</evidence>
<sequence>MPLPWKKPRVTRISRLVADLQQSPKRGGSLVVETGFPTSLIDLFVKNRDRLKKSSKRKHSRQIQTPTSLSTPLNSSPPATPRRSCNSDHVVEDKKVEEVVEVDNECNAGGGGAVDGGGCDGDQSGGGSVFTAVLKIGVVVALGLGSRKVALGVMIAAFLLLYVEYVGTRFLCLLKPCPESRLGFLDSWVRNGLLILKRWERSTKKLEVQEETELESNCIEEIQIVEPNFEEISGSLKGSRPLDSETEVSSEKGETIEVLIRNEQTQIGKIRRSNFIKKFVPKRLRNGKKERKSNEKVEINEKKPEVCRNVEEIGEEVRNKSEKQEQEVKAERYKGLKEGGTCISGKKEERMGNSVHLILLAIVVLVGLVGGRAHAFVLTVTWCLMIRFVGRGRQIRSTEVGVATIPS</sequence>
<dbReference type="PANTHER" id="PTHR36381:SF1">
    <property type="entry name" value="ETHYLENE-REGULATED TRANSCRIPT 2 (ERT2)"/>
    <property type="match status" value="1"/>
</dbReference>
<organism evidence="3 4">
    <name type="scientific">Rubroshorea leprosula</name>
    <dbReference type="NCBI Taxonomy" id="152421"/>
    <lineage>
        <taxon>Eukaryota</taxon>
        <taxon>Viridiplantae</taxon>
        <taxon>Streptophyta</taxon>
        <taxon>Embryophyta</taxon>
        <taxon>Tracheophyta</taxon>
        <taxon>Spermatophyta</taxon>
        <taxon>Magnoliopsida</taxon>
        <taxon>eudicotyledons</taxon>
        <taxon>Gunneridae</taxon>
        <taxon>Pentapetalae</taxon>
        <taxon>rosids</taxon>
        <taxon>malvids</taxon>
        <taxon>Malvales</taxon>
        <taxon>Dipterocarpaceae</taxon>
        <taxon>Rubroshorea</taxon>
    </lineage>
</organism>